<dbReference type="SUPFAM" id="SSF49464">
    <property type="entry name" value="Carboxypeptidase regulatory domain-like"/>
    <property type="match status" value="1"/>
</dbReference>
<dbReference type="Gene3D" id="2.170.130.10">
    <property type="entry name" value="TonB-dependent receptor, plug domain"/>
    <property type="match status" value="1"/>
</dbReference>
<dbReference type="InterPro" id="IPR023997">
    <property type="entry name" value="TonB-dep_OMP_SusC/RagA_CS"/>
</dbReference>
<dbReference type="Proteomes" id="UP001500742">
    <property type="component" value="Unassembled WGS sequence"/>
</dbReference>
<dbReference type="InterPro" id="IPR012910">
    <property type="entry name" value="Plug_dom"/>
</dbReference>
<feature type="signal peptide" evidence="8">
    <location>
        <begin position="1"/>
        <end position="28"/>
    </location>
</feature>
<evidence type="ECO:0000256" key="6">
    <source>
        <dbReference type="ARBA" id="ARBA00023237"/>
    </source>
</evidence>
<dbReference type="NCBIfam" id="TIGR04057">
    <property type="entry name" value="SusC_RagA_signa"/>
    <property type="match status" value="1"/>
</dbReference>
<evidence type="ECO:0000259" key="9">
    <source>
        <dbReference type="Pfam" id="PF07715"/>
    </source>
</evidence>
<keyword evidence="10" id="KW-0675">Receptor</keyword>
<comment type="subcellular location">
    <subcellularLocation>
        <location evidence="1 7">Cell outer membrane</location>
        <topology evidence="1 7">Multi-pass membrane protein</topology>
    </subcellularLocation>
</comment>
<dbReference type="InterPro" id="IPR036942">
    <property type="entry name" value="Beta-barrel_TonB_sf"/>
</dbReference>
<proteinExistence type="inferred from homology"/>
<evidence type="ECO:0000256" key="4">
    <source>
        <dbReference type="ARBA" id="ARBA00022692"/>
    </source>
</evidence>
<evidence type="ECO:0000256" key="7">
    <source>
        <dbReference type="PROSITE-ProRule" id="PRU01360"/>
    </source>
</evidence>
<dbReference type="RefSeq" id="WP_259088137.1">
    <property type="nucleotide sequence ID" value="NZ_BAAAZC010000025.1"/>
</dbReference>
<evidence type="ECO:0000313" key="10">
    <source>
        <dbReference type="EMBL" id="GAA3979526.1"/>
    </source>
</evidence>
<keyword evidence="3 7" id="KW-1134">Transmembrane beta strand</keyword>
<keyword evidence="2 7" id="KW-0813">Transport</keyword>
<dbReference type="Pfam" id="PF13715">
    <property type="entry name" value="CarbopepD_reg_2"/>
    <property type="match status" value="1"/>
</dbReference>
<dbReference type="InterPro" id="IPR037066">
    <property type="entry name" value="Plug_dom_sf"/>
</dbReference>
<reference evidence="11" key="1">
    <citation type="journal article" date="2019" name="Int. J. Syst. Evol. Microbiol.">
        <title>The Global Catalogue of Microorganisms (GCM) 10K type strain sequencing project: providing services to taxonomists for standard genome sequencing and annotation.</title>
        <authorList>
            <consortium name="The Broad Institute Genomics Platform"/>
            <consortium name="The Broad Institute Genome Sequencing Center for Infectious Disease"/>
            <person name="Wu L."/>
            <person name="Ma J."/>
        </authorList>
    </citation>
    <scope>NUCLEOTIDE SEQUENCE [LARGE SCALE GENOMIC DNA]</scope>
    <source>
        <strain evidence="11">JCM 16601</strain>
    </source>
</reference>
<evidence type="ECO:0000256" key="5">
    <source>
        <dbReference type="ARBA" id="ARBA00023136"/>
    </source>
</evidence>
<comment type="caution">
    <text evidence="10">The sequence shown here is derived from an EMBL/GenBank/DDBJ whole genome shotgun (WGS) entry which is preliminary data.</text>
</comment>
<evidence type="ECO:0000256" key="3">
    <source>
        <dbReference type="ARBA" id="ARBA00022452"/>
    </source>
</evidence>
<sequence length="1057" mass="115236">MDKNLQRRVKYQISLIITGMFLYFSAHAQTVNITGKITSVDNGSPIPGASIKIKGTSLGVISGIDGSYSIAAEPGKVLVFNFLGYAKREVTVKQAGIINVILNSTSSNLNEVVVTGYAKTQRKDVTGAISSISGNELRQTQPTTFDQALQGKVAGVVVQQISGQPGGGVSIQIRGVSSISGANAPLVVIDGVIIPPATDPGHGSNPLSGINPNDIETLDVLKDASATAIYGSQATNGVIVITTKRGKAGRPSVNYDFYTGYQEIRNRLPTVNLQQLATFLNARAQVWGYGTRPELANPQYLGKGTDWQSELFRRAPMTSHTFSVSGGDEKTQYYISGTYFNQEGIALGSDFKRYSVRLNLDTKTTKWLKLGTSLQVFRVYENTVSTDGGVIGQALSMTPDVPVKNSDGSYGGVTTSDGWVPPVANPVGIASLLKNESARYEAYTNAYAEVQFTNDLSFRTEVSGNFTFGTHDTFNPVYSFGTATNNVSNAVNSASSETNHDANTTWRQYLTFNHNFRKFRINILGGHEANTDYYENLSAGRKNFVSNNVQAISAGDPTVVTNGGDHGPGSASESYFGRVNFSSDDKYLITGNLRKDGSSNFPINHNWAVTYSGAFAWKINNEAFLKNVKAIDELKLRLGYGLTNNQGIPGNTYATQLTTVPTGLSGVSQFQSNLANPDVTWEKTNYYNAGVDATFFNGRINLSFDAYDRETKGLLLKIPLPEFSGTTTNWSPGAMAAPYVNVGSIRNRGFDFRISTTNTNSKNFTWKSDFTFSRNVNKVLSLGSGGSDASLTTSVQKTVVGQSIGEFYGYIYDGIFAKPSDFQNHARTADQSGKPYPITPAYGGIWYGDRMFKDLNGDGIIDTKDQTFLGSPLPKFQYGFSNSFTYKNFGLNIFFSGSYGNKVYNQLAVSQTSSQNNTSYFTDVLNYAKYALVDPKGSSSDINNVYISNPNTFVVGLRQDNVTNYNNRPSNLWIEDASFLRCKNITLDYRLPESILSRIFLHSVRVYANVSNVFVITKYKGMDPEIGTWNPLQGGVDGGNYPMPRVFTIGANLTFNK</sequence>
<evidence type="ECO:0000313" key="11">
    <source>
        <dbReference type="Proteomes" id="UP001500742"/>
    </source>
</evidence>
<name>A0ABP7QE18_9SPHI</name>
<dbReference type="PROSITE" id="PS52016">
    <property type="entry name" value="TONB_DEPENDENT_REC_3"/>
    <property type="match status" value="1"/>
</dbReference>
<keyword evidence="4 7" id="KW-0812">Transmembrane</keyword>
<feature type="chain" id="PRO_5045785245" evidence="8">
    <location>
        <begin position="29"/>
        <end position="1057"/>
    </location>
</feature>
<dbReference type="NCBIfam" id="TIGR04056">
    <property type="entry name" value="OMP_RagA_SusC"/>
    <property type="match status" value="1"/>
</dbReference>
<keyword evidence="6 7" id="KW-0998">Cell outer membrane</keyword>
<keyword evidence="11" id="KW-1185">Reference proteome</keyword>
<evidence type="ECO:0000256" key="8">
    <source>
        <dbReference type="SAM" id="SignalP"/>
    </source>
</evidence>
<dbReference type="Pfam" id="PF07715">
    <property type="entry name" value="Plug"/>
    <property type="match status" value="1"/>
</dbReference>
<protein>
    <submittedName>
        <fullName evidence="10">TonB-dependent receptor</fullName>
    </submittedName>
</protein>
<feature type="domain" description="TonB-dependent receptor plug" evidence="9">
    <location>
        <begin position="122"/>
        <end position="238"/>
    </location>
</feature>
<dbReference type="InterPro" id="IPR008969">
    <property type="entry name" value="CarboxyPept-like_regulatory"/>
</dbReference>
<dbReference type="SUPFAM" id="SSF56935">
    <property type="entry name" value="Porins"/>
    <property type="match status" value="1"/>
</dbReference>
<dbReference type="EMBL" id="BAAAZC010000025">
    <property type="protein sequence ID" value="GAA3979526.1"/>
    <property type="molecule type" value="Genomic_DNA"/>
</dbReference>
<keyword evidence="5 7" id="KW-0472">Membrane</keyword>
<comment type="similarity">
    <text evidence="7">Belongs to the TonB-dependent receptor family.</text>
</comment>
<accession>A0ABP7QE18</accession>
<dbReference type="InterPro" id="IPR023996">
    <property type="entry name" value="TonB-dep_OMP_SusC/RagA"/>
</dbReference>
<organism evidence="10 11">
    <name type="scientific">Mucilaginibacter dorajii</name>
    <dbReference type="NCBI Taxonomy" id="692994"/>
    <lineage>
        <taxon>Bacteria</taxon>
        <taxon>Pseudomonadati</taxon>
        <taxon>Bacteroidota</taxon>
        <taxon>Sphingobacteriia</taxon>
        <taxon>Sphingobacteriales</taxon>
        <taxon>Sphingobacteriaceae</taxon>
        <taxon>Mucilaginibacter</taxon>
    </lineage>
</organism>
<keyword evidence="8" id="KW-0732">Signal</keyword>
<dbReference type="Gene3D" id="2.60.40.1120">
    <property type="entry name" value="Carboxypeptidase-like, regulatory domain"/>
    <property type="match status" value="1"/>
</dbReference>
<evidence type="ECO:0000256" key="2">
    <source>
        <dbReference type="ARBA" id="ARBA00022448"/>
    </source>
</evidence>
<dbReference type="Gene3D" id="2.40.170.20">
    <property type="entry name" value="TonB-dependent receptor, beta-barrel domain"/>
    <property type="match status" value="1"/>
</dbReference>
<evidence type="ECO:0000256" key="1">
    <source>
        <dbReference type="ARBA" id="ARBA00004571"/>
    </source>
</evidence>
<dbReference type="InterPro" id="IPR039426">
    <property type="entry name" value="TonB-dep_rcpt-like"/>
</dbReference>
<gene>
    <name evidence="10" type="ORF">GCM10022210_33260</name>
</gene>